<dbReference type="InterPro" id="IPR028082">
    <property type="entry name" value="Peripla_BP_I"/>
</dbReference>
<dbReference type="GO" id="GO:0030246">
    <property type="term" value="F:carbohydrate binding"/>
    <property type="evidence" value="ECO:0007669"/>
    <property type="project" value="TreeGrafter"/>
</dbReference>
<dbReference type="PANTHER" id="PTHR30036">
    <property type="entry name" value="D-XYLOSE-BINDING PERIPLASMIC PROTEIN"/>
    <property type="match status" value="1"/>
</dbReference>
<dbReference type="EMBL" id="SGWX01000001">
    <property type="protein sequence ID" value="RZS62882.1"/>
    <property type="molecule type" value="Genomic_DNA"/>
</dbReference>
<dbReference type="OrthoDB" id="9773673at2"/>
<evidence type="ECO:0000256" key="3">
    <source>
        <dbReference type="SAM" id="SignalP"/>
    </source>
</evidence>
<name>A0A4Q7M867_9MICO</name>
<evidence type="ECO:0000313" key="6">
    <source>
        <dbReference type="Proteomes" id="UP000293852"/>
    </source>
</evidence>
<evidence type="ECO:0000259" key="4">
    <source>
        <dbReference type="Pfam" id="PF13407"/>
    </source>
</evidence>
<feature type="signal peptide" evidence="3">
    <location>
        <begin position="1"/>
        <end position="20"/>
    </location>
</feature>
<comment type="subcellular location">
    <subcellularLocation>
        <location evidence="1">Cell envelope</location>
    </subcellularLocation>
</comment>
<feature type="domain" description="Periplasmic binding protein" evidence="4">
    <location>
        <begin position="45"/>
        <end position="317"/>
    </location>
</feature>
<dbReference type="SUPFAM" id="SSF53822">
    <property type="entry name" value="Periplasmic binding protein-like I"/>
    <property type="match status" value="1"/>
</dbReference>
<keyword evidence="2 3" id="KW-0732">Signal</keyword>
<evidence type="ECO:0000256" key="2">
    <source>
        <dbReference type="ARBA" id="ARBA00022729"/>
    </source>
</evidence>
<dbReference type="Pfam" id="PF13407">
    <property type="entry name" value="Peripla_BP_4"/>
    <property type="match status" value="1"/>
</dbReference>
<dbReference type="InterPro" id="IPR025997">
    <property type="entry name" value="SBP_2_dom"/>
</dbReference>
<dbReference type="PANTHER" id="PTHR30036:SF1">
    <property type="entry name" value="D-XYLOSE-BINDING PERIPLASMIC PROTEIN"/>
    <property type="match status" value="1"/>
</dbReference>
<gene>
    <name evidence="5" type="ORF">EV386_3238</name>
</gene>
<organism evidence="5 6">
    <name type="scientific">Xylanimonas ulmi</name>
    <dbReference type="NCBI Taxonomy" id="228973"/>
    <lineage>
        <taxon>Bacteria</taxon>
        <taxon>Bacillati</taxon>
        <taxon>Actinomycetota</taxon>
        <taxon>Actinomycetes</taxon>
        <taxon>Micrococcales</taxon>
        <taxon>Promicromonosporaceae</taxon>
        <taxon>Xylanimonas</taxon>
    </lineage>
</organism>
<dbReference type="RefSeq" id="WP_130416317.1">
    <property type="nucleotide sequence ID" value="NZ_SGWX01000001.1"/>
</dbReference>
<keyword evidence="6" id="KW-1185">Reference proteome</keyword>
<evidence type="ECO:0000313" key="5">
    <source>
        <dbReference type="EMBL" id="RZS62882.1"/>
    </source>
</evidence>
<comment type="caution">
    <text evidence="5">The sequence shown here is derived from an EMBL/GenBank/DDBJ whole genome shotgun (WGS) entry which is preliminary data.</text>
</comment>
<dbReference type="InterPro" id="IPR050555">
    <property type="entry name" value="Bact_Solute-Bind_Prot2"/>
</dbReference>
<reference evidence="5 6" key="1">
    <citation type="submission" date="2019-02" db="EMBL/GenBank/DDBJ databases">
        <title>Sequencing the genomes of 1000 actinobacteria strains.</title>
        <authorList>
            <person name="Klenk H.-P."/>
        </authorList>
    </citation>
    <scope>NUCLEOTIDE SEQUENCE [LARGE SCALE GENOMIC DNA]</scope>
    <source>
        <strain evidence="5 6">DSM 16932</strain>
    </source>
</reference>
<protein>
    <submittedName>
        <fullName evidence="5">Monosaccharide ABC transporter substrate-binding protein (CUT2 family)</fullName>
    </submittedName>
</protein>
<dbReference type="Gene3D" id="3.40.50.2300">
    <property type="match status" value="2"/>
</dbReference>
<sequence>MKKLKSALVASAMVSVLALSGCGEGRGGDATADGDGDGFGADAVIGVALPQQTSENWVLAEDLFNDGLREAGFEPIVQFANAGVIEQQNQIEAMIERGASVIVVGAVDGAQLGTQVEAARAAGATVIAYDRLLTQTPDVDLYVAFDNFQVGVLQGTALLDGLAARKGEGPWNIELIGGSADDANSTPFFEGAMSVLQPKIDDGTLTVVSGQNTFEQVATAGWLADNAQRRMDTVLAGFYADGAELHGILSPNDTLARAALTAVDSAGLDVPVITGQDSEVESVRSIMEGVQFSTIYKDTRALVAETIRQIKLAQQGESFDVNDELDNGVTGVPTFFLPPVIVTQDNAVEVFDGDPILEPVMSEFK</sequence>
<dbReference type="PROSITE" id="PS51257">
    <property type="entry name" value="PROKAR_LIPOPROTEIN"/>
    <property type="match status" value="1"/>
</dbReference>
<dbReference type="AlphaFoldDB" id="A0A4Q7M867"/>
<accession>A0A4Q7M867</accession>
<dbReference type="Proteomes" id="UP000293852">
    <property type="component" value="Unassembled WGS sequence"/>
</dbReference>
<feature type="chain" id="PRO_5039114083" evidence="3">
    <location>
        <begin position="21"/>
        <end position="365"/>
    </location>
</feature>
<dbReference type="GO" id="GO:0030288">
    <property type="term" value="C:outer membrane-bounded periplasmic space"/>
    <property type="evidence" value="ECO:0007669"/>
    <property type="project" value="TreeGrafter"/>
</dbReference>
<dbReference type="CDD" id="cd19994">
    <property type="entry name" value="PBP1_ChvE"/>
    <property type="match status" value="1"/>
</dbReference>
<proteinExistence type="predicted"/>
<evidence type="ECO:0000256" key="1">
    <source>
        <dbReference type="ARBA" id="ARBA00004196"/>
    </source>
</evidence>